<evidence type="ECO:0000313" key="2">
    <source>
        <dbReference type="Proteomes" id="UP001172386"/>
    </source>
</evidence>
<name>A0ACC3ADT1_9EURO</name>
<sequence>MSADICASSRLNAPSVRPLSPEDYEPYNFPNVNPNTTSEHIPPILDGESPEVETDQQVSVSVRENSTIHPGDTIHRDDSTRIELPTRNATSSLGLQNSGAVGVDNELMSHSLDGNESNEQVYDGSLLIEDGDDTNDFSWTTEFLDLRTSPLLWTYLDDICLTGQNENPTQISHGFENNTPQPPTATSKVPHATTNHFPVSSTSECTTEKDFAHMNINPSAFCSELSFPTPLAADQDLLLCEDFCHIRQICPTAYEGSKHFFTQLHQSRASLFPTIQTFHAFAELYFEYFDKDFPFVHPRQIEKDDASWILLIAIASVGAQYSAVSNAEGYVNSLQFLLEQSIKENVSRCVMTLPEIFS</sequence>
<gene>
    <name evidence="1" type="ORF">H2198_002590</name>
</gene>
<evidence type="ECO:0000313" key="1">
    <source>
        <dbReference type="EMBL" id="KAJ9660282.1"/>
    </source>
</evidence>
<dbReference type="EMBL" id="JAPDRQ010000032">
    <property type="protein sequence ID" value="KAJ9660282.1"/>
    <property type="molecule type" value="Genomic_DNA"/>
</dbReference>
<accession>A0ACC3ADT1</accession>
<comment type="caution">
    <text evidence="1">The sequence shown here is derived from an EMBL/GenBank/DDBJ whole genome shotgun (WGS) entry which is preliminary data.</text>
</comment>
<reference evidence="1" key="1">
    <citation type="submission" date="2022-10" db="EMBL/GenBank/DDBJ databases">
        <title>Culturing micro-colonial fungi from biological soil crusts in the Mojave desert and describing Neophaeococcomyces mojavensis, and introducing the new genera and species Taxawa tesnikishii.</title>
        <authorList>
            <person name="Kurbessoian T."/>
            <person name="Stajich J.E."/>
        </authorList>
    </citation>
    <scope>NUCLEOTIDE SEQUENCE</scope>
    <source>
        <strain evidence="1">JES_112</strain>
    </source>
</reference>
<keyword evidence="2" id="KW-1185">Reference proteome</keyword>
<proteinExistence type="predicted"/>
<dbReference type="Proteomes" id="UP001172386">
    <property type="component" value="Unassembled WGS sequence"/>
</dbReference>
<protein>
    <submittedName>
        <fullName evidence="1">Uncharacterized protein</fullName>
    </submittedName>
</protein>
<organism evidence="1 2">
    <name type="scientific">Neophaeococcomyces mojaviensis</name>
    <dbReference type="NCBI Taxonomy" id="3383035"/>
    <lineage>
        <taxon>Eukaryota</taxon>
        <taxon>Fungi</taxon>
        <taxon>Dikarya</taxon>
        <taxon>Ascomycota</taxon>
        <taxon>Pezizomycotina</taxon>
        <taxon>Eurotiomycetes</taxon>
        <taxon>Chaetothyriomycetidae</taxon>
        <taxon>Chaetothyriales</taxon>
        <taxon>Chaetothyriales incertae sedis</taxon>
        <taxon>Neophaeococcomyces</taxon>
    </lineage>
</organism>